<dbReference type="Pfam" id="PF04542">
    <property type="entry name" value="Sigma70_r2"/>
    <property type="match status" value="1"/>
</dbReference>
<dbReference type="InterPro" id="IPR014284">
    <property type="entry name" value="RNA_pol_sigma-70_dom"/>
</dbReference>
<dbReference type="EMBL" id="CP029600">
    <property type="protein sequence ID" value="AWO02104.1"/>
    <property type="molecule type" value="Genomic_DNA"/>
</dbReference>
<dbReference type="InterPro" id="IPR036388">
    <property type="entry name" value="WH-like_DNA-bd_sf"/>
</dbReference>
<dbReference type="InterPro" id="IPR007627">
    <property type="entry name" value="RNA_pol_sigma70_r2"/>
</dbReference>
<dbReference type="PANTHER" id="PTHR43133">
    <property type="entry name" value="RNA POLYMERASE ECF-TYPE SIGMA FACTO"/>
    <property type="match status" value="1"/>
</dbReference>
<keyword evidence="9" id="KW-1185">Reference proteome</keyword>
<evidence type="ECO:0000256" key="2">
    <source>
        <dbReference type="ARBA" id="ARBA00023015"/>
    </source>
</evidence>
<dbReference type="Gene3D" id="1.10.1740.10">
    <property type="match status" value="1"/>
</dbReference>
<feature type="domain" description="RNA polymerase sigma factor 70 region 4 type 2" evidence="7">
    <location>
        <begin position="123"/>
        <end position="174"/>
    </location>
</feature>
<evidence type="ECO:0000256" key="5">
    <source>
        <dbReference type="ARBA" id="ARBA00023163"/>
    </source>
</evidence>
<dbReference type="Proteomes" id="UP000246099">
    <property type="component" value="Chromosome"/>
</dbReference>
<evidence type="ECO:0000313" key="9">
    <source>
        <dbReference type="Proteomes" id="UP000246099"/>
    </source>
</evidence>
<name>A0ABM6WDP5_9BACT</name>
<comment type="similarity">
    <text evidence="1">Belongs to the sigma-70 factor family. ECF subfamily.</text>
</comment>
<keyword evidence="3" id="KW-0731">Sigma factor</keyword>
<dbReference type="PANTHER" id="PTHR43133:SF8">
    <property type="entry name" value="RNA POLYMERASE SIGMA FACTOR HI_1459-RELATED"/>
    <property type="match status" value="1"/>
</dbReference>
<evidence type="ECO:0000313" key="8">
    <source>
        <dbReference type="EMBL" id="AWO02104.1"/>
    </source>
</evidence>
<evidence type="ECO:0000256" key="4">
    <source>
        <dbReference type="ARBA" id="ARBA00023125"/>
    </source>
</evidence>
<keyword evidence="4" id="KW-0238">DNA-binding</keyword>
<evidence type="ECO:0000259" key="6">
    <source>
        <dbReference type="Pfam" id="PF04542"/>
    </source>
</evidence>
<dbReference type="NCBIfam" id="TIGR02937">
    <property type="entry name" value="sigma70-ECF"/>
    <property type="match status" value="1"/>
</dbReference>
<proteinExistence type="inferred from homology"/>
<dbReference type="RefSeq" id="WP_119078309.1">
    <property type="nucleotide sequence ID" value="NZ_CP029600.1"/>
</dbReference>
<reference evidence="8 9" key="1">
    <citation type="submission" date="2018-05" db="EMBL/GenBank/DDBJ databases">
        <title>Chitinophaga sp. nov., isolated from rhizosphere soil of Alhagi.</title>
        <authorList>
            <person name="Liu Y."/>
        </authorList>
    </citation>
    <scope>NUCLEOTIDE SEQUENCE [LARGE SCALE GENOMIC DNA]</scope>
    <source>
        <strain evidence="8 9">T22</strain>
    </source>
</reference>
<sequence length="195" mass="22590">MEDAEILQGLISRKPGAFEALHARYAKLLFARAYTILKNPQEAEEVVQSFFVHQLLPFRKWDRVGDLKAYLLRGIYNNCLIAMSREKRIREKNQQFFTEVASAFPNTGEPVAMQPEMKSYETEIVHQVLASLTVQQQTAMRLLYIEGCRYHDIARIMNISINSVKTHLRIARKSIQKYKALLQSMLGALMIAYFF</sequence>
<dbReference type="InterPro" id="IPR039425">
    <property type="entry name" value="RNA_pol_sigma-70-like"/>
</dbReference>
<dbReference type="Gene3D" id="1.10.10.10">
    <property type="entry name" value="Winged helix-like DNA-binding domain superfamily/Winged helix DNA-binding domain"/>
    <property type="match status" value="1"/>
</dbReference>
<dbReference type="InterPro" id="IPR013324">
    <property type="entry name" value="RNA_pol_sigma_r3/r4-like"/>
</dbReference>
<dbReference type="InterPro" id="IPR013325">
    <property type="entry name" value="RNA_pol_sigma_r2"/>
</dbReference>
<dbReference type="SUPFAM" id="SSF88946">
    <property type="entry name" value="Sigma2 domain of RNA polymerase sigma factors"/>
    <property type="match status" value="1"/>
</dbReference>
<gene>
    <name evidence="8" type="ORF">DLD77_10555</name>
</gene>
<feature type="domain" description="RNA polymerase sigma-70 region 2" evidence="6">
    <location>
        <begin position="22"/>
        <end position="88"/>
    </location>
</feature>
<protein>
    <submittedName>
        <fullName evidence="8">Uncharacterized protein</fullName>
    </submittedName>
</protein>
<dbReference type="SUPFAM" id="SSF88659">
    <property type="entry name" value="Sigma3 and sigma4 domains of RNA polymerase sigma factors"/>
    <property type="match status" value="1"/>
</dbReference>
<dbReference type="Pfam" id="PF08281">
    <property type="entry name" value="Sigma70_r4_2"/>
    <property type="match status" value="1"/>
</dbReference>
<organism evidence="8 9">
    <name type="scientific">Chitinophaga alhagiae</name>
    <dbReference type="NCBI Taxonomy" id="2203219"/>
    <lineage>
        <taxon>Bacteria</taxon>
        <taxon>Pseudomonadati</taxon>
        <taxon>Bacteroidota</taxon>
        <taxon>Chitinophagia</taxon>
        <taxon>Chitinophagales</taxon>
        <taxon>Chitinophagaceae</taxon>
        <taxon>Chitinophaga</taxon>
    </lineage>
</organism>
<evidence type="ECO:0000256" key="1">
    <source>
        <dbReference type="ARBA" id="ARBA00010641"/>
    </source>
</evidence>
<evidence type="ECO:0000256" key="3">
    <source>
        <dbReference type="ARBA" id="ARBA00023082"/>
    </source>
</evidence>
<accession>A0ABM6WDP5</accession>
<evidence type="ECO:0000259" key="7">
    <source>
        <dbReference type="Pfam" id="PF08281"/>
    </source>
</evidence>
<keyword evidence="5" id="KW-0804">Transcription</keyword>
<keyword evidence="2" id="KW-0805">Transcription regulation</keyword>
<dbReference type="InterPro" id="IPR013249">
    <property type="entry name" value="RNA_pol_sigma70_r4_t2"/>
</dbReference>